<sequence>MSSQMYVAVLAAVARLHADGFIVPAFLHVRRCIFQPGYRDTSPQLSTIIAPPGHRARMGNRDSRFDLSFLARPEFAPSSTNWIPPFAYSKLISPTNCVQFRSQYDET</sequence>
<keyword evidence="2" id="KW-1185">Reference proteome</keyword>
<organism evidence="1 2">
    <name type="scientific">Roridomyces roridus</name>
    <dbReference type="NCBI Taxonomy" id="1738132"/>
    <lineage>
        <taxon>Eukaryota</taxon>
        <taxon>Fungi</taxon>
        <taxon>Dikarya</taxon>
        <taxon>Basidiomycota</taxon>
        <taxon>Agaricomycotina</taxon>
        <taxon>Agaricomycetes</taxon>
        <taxon>Agaricomycetidae</taxon>
        <taxon>Agaricales</taxon>
        <taxon>Marasmiineae</taxon>
        <taxon>Mycenaceae</taxon>
        <taxon>Roridomyces</taxon>
    </lineage>
</organism>
<gene>
    <name evidence="1" type="ORF">FB45DRAFT_1034857</name>
</gene>
<dbReference type="AlphaFoldDB" id="A0AAD7BBX7"/>
<evidence type="ECO:0000313" key="2">
    <source>
        <dbReference type="Proteomes" id="UP001221142"/>
    </source>
</evidence>
<reference evidence="1" key="1">
    <citation type="submission" date="2023-03" db="EMBL/GenBank/DDBJ databases">
        <title>Massive genome expansion in bonnet fungi (Mycena s.s.) driven by repeated elements and novel gene families across ecological guilds.</title>
        <authorList>
            <consortium name="Lawrence Berkeley National Laboratory"/>
            <person name="Harder C.B."/>
            <person name="Miyauchi S."/>
            <person name="Viragh M."/>
            <person name="Kuo A."/>
            <person name="Thoen E."/>
            <person name="Andreopoulos B."/>
            <person name="Lu D."/>
            <person name="Skrede I."/>
            <person name="Drula E."/>
            <person name="Henrissat B."/>
            <person name="Morin E."/>
            <person name="Kohler A."/>
            <person name="Barry K."/>
            <person name="LaButti K."/>
            <person name="Morin E."/>
            <person name="Salamov A."/>
            <person name="Lipzen A."/>
            <person name="Mereny Z."/>
            <person name="Hegedus B."/>
            <person name="Baldrian P."/>
            <person name="Stursova M."/>
            <person name="Weitz H."/>
            <person name="Taylor A."/>
            <person name="Grigoriev I.V."/>
            <person name="Nagy L.G."/>
            <person name="Martin F."/>
            <person name="Kauserud H."/>
        </authorList>
    </citation>
    <scope>NUCLEOTIDE SEQUENCE</scope>
    <source>
        <strain evidence="1">9284</strain>
    </source>
</reference>
<accession>A0AAD7BBX7</accession>
<protein>
    <submittedName>
        <fullName evidence="1">Uncharacterized protein</fullName>
    </submittedName>
</protein>
<name>A0AAD7BBX7_9AGAR</name>
<dbReference type="Proteomes" id="UP001221142">
    <property type="component" value="Unassembled WGS sequence"/>
</dbReference>
<proteinExistence type="predicted"/>
<dbReference type="EMBL" id="JARKIF010000022">
    <property type="protein sequence ID" value="KAJ7616538.1"/>
    <property type="molecule type" value="Genomic_DNA"/>
</dbReference>
<evidence type="ECO:0000313" key="1">
    <source>
        <dbReference type="EMBL" id="KAJ7616538.1"/>
    </source>
</evidence>
<comment type="caution">
    <text evidence="1">The sequence shown here is derived from an EMBL/GenBank/DDBJ whole genome shotgun (WGS) entry which is preliminary data.</text>
</comment>